<dbReference type="RefSeq" id="WP_021725467.1">
    <property type="nucleotide sequence ID" value="NZ_AWEZ01000020.1"/>
</dbReference>
<comment type="caution">
    <text evidence="2">The sequence shown here is derived from an EMBL/GenBank/DDBJ whole genome shotgun (WGS) entry which is preliminary data.</text>
</comment>
<dbReference type="Pfam" id="PF07083">
    <property type="entry name" value="DUF1351"/>
    <property type="match status" value="1"/>
</dbReference>
<keyword evidence="3" id="KW-1185">Reference proteome</keyword>
<dbReference type="InterPro" id="IPR009785">
    <property type="entry name" value="Prophage_Lj928_Orf309"/>
</dbReference>
<dbReference type="EMBL" id="AWEZ01000020">
    <property type="protein sequence ID" value="ERL09839.1"/>
    <property type="molecule type" value="Genomic_DNA"/>
</dbReference>
<evidence type="ECO:0000313" key="3">
    <source>
        <dbReference type="Proteomes" id="UP000016638"/>
    </source>
</evidence>
<name>U2T9Z0_9ACTN</name>
<dbReference type="Proteomes" id="UP000016638">
    <property type="component" value="Unassembled WGS sequence"/>
</dbReference>
<dbReference type="STRING" id="1125712.HMPREF1316_1542"/>
<sequence>MTARKKKVEEVEATVIDAPDVLSGADRWLAEQRAKVAEIAEDYRPHEIESAKDYRDSKRARTQARKAIKEVEDARREQVGAIKDAVRDFEAQVRDLLAPLSGVDASYKEALAEWERLTVESRTQAIEAWYVDQGGVVVDAVPFQRLVDAFGAEGKWLNYGTNEAAIQEDVTRHVRAIEADLESIDAQSLDEGERMALKQDYLSTLDMGEAMRRAAERRRQREALEEAERRRQEAERAERERLEREEAERAAAEAERRAREETEHEARLREAEEARLRRAEAGMEPAAPGDAPMAPEAAPAPEFAPFAPAPDPVEAPPAPAPDTAPQAPAAPPAPTFSEPGEATAPWVVVVEAATRSQMELVAKAIGSLGVRGRVLPGTLAQALDRTRG</sequence>
<evidence type="ECO:0000313" key="2">
    <source>
        <dbReference type="EMBL" id="ERL09839.1"/>
    </source>
</evidence>
<reference evidence="2 3" key="1">
    <citation type="submission" date="2013-08" db="EMBL/GenBank/DDBJ databases">
        <authorList>
            <person name="Durkin A.S."/>
            <person name="Haft D.R."/>
            <person name="McCorrison J."/>
            <person name="Torralba M."/>
            <person name="Gillis M."/>
            <person name="Haft D.H."/>
            <person name="Methe B."/>
            <person name="Sutton G."/>
            <person name="Nelson K.E."/>
        </authorList>
    </citation>
    <scope>NUCLEOTIDE SEQUENCE [LARGE SCALE GENOMIC DNA]</scope>
    <source>
        <strain evidence="2 3">F0195</strain>
    </source>
</reference>
<feature type="region of interest" description="Disordered" evidence="1">
    <location>
        <begin position="225"/>
        <end position="340"/>
    </location>
</feature>
<dbReference type="PATRIC" id="fig|1125712.3.peg.604"/>
<organism evidence="2 3">
    <name type="scientific">Olsenella profusa F0195</name>
    <dbReference type="NCBI Taxonomy" id="1125712"/>
    <lineage>
        <taxon>Bacteria</taxon>
        <taxon>Bacillati</taxon>
        <taxon>Actinomycetota</taxon>
        <taxon>Coriobacteriia</taxon>
        <taxon>Coriobacteriales</taxon>
        <taxon>Atopobiaceae</taxon>
        <taxon>Olsenella</taxon>
    </lineage>
</organism>
<accession>U2T9Z0</accession>
<gene>
    <name evidence="2" type="ORF">HMPREF1316_1542</name>
</gene>
<dbReference type="OrthoDB" id="3192471at2"/>
<feature type="compositionally biased region" description="Low complexity" evidence="1">
    <location>
        <begin position="282"/>
        <end position="306"/>
    </location>
</feature>
<feature type="compositionally biased region" description="Basic and acidic residues" evidence="1">
    <location>
        <begin position="225"/>
        <end position="281"/>
    </location>
</feature>
<protein>
    <submittedName>
        <fullName evidence="2">PF07083 family protein</fullName>
    </submittedName>
</protein>
<dbReference type="AlphaFoldDB" id="U2T9Z0"/>
<evidence type="ECO:0000256" key="1">
    <source>
        <dbReference type="SAM" id="MobiDB-lite"/>
    </source>
</evidence>
<proteinExistence type="predicted"/>
<feature type="compositionally biased region" description="Pro residues" evidence="1">
    <location>
        <begin position="307"/>
        <end position="334"/>
    </location>
</feature>